<feature type="active site" description="Nucleophile" evidence="10">
    <location>
        <position position="278"/>
    </location>
</feature>
<evidence type="ECO:0000256" key="7">
    <source>
        <dbReference type="ARBA" id="ARBA00023295"/>
    </source>
</evidence>
<dbReference type="AlphaFoldDB" id="A0A4R2NA93"/>
<organism evidence="13 14">
    <name type="scientific">Simplicispira metamorpha</name>
    <dbReference type="NCBI Taxonomy" id="80881"/>
    <lineage>
        <taxon>Bacteria</taxon>
        <taxon>Pseudomonadati</taxon>
        <taxon>Pseudomonadota</taxon>
        <taxon>Betaproteobacteria</taxon>
        <taxon>Burkholderiales</taxon>
        <taxon>Comamonadaceae</taxon>
        <taxon>Simplicispira</taxon>
    </lineage>
</organism>
<dbReference type="EMBL" id="SLXH01000010">
    <property type="protein sequence ID" value="TCP17999.1"/>
    <property type="molecule type" value="Genomic_DNA"/>
</dbReference>
<dbReference type="GO" id="GO:0004563">
    <property type="term" value="F:beta-N-acetylhexosaminidase activity"/>
    <property type="evidence" value="ECO:0007669"/>
    <property type="project" value="UniProtKB-UniRule"/>
</dbReference>
<dbReference type="InterPro" id="IPR036962">
    <property type="entry name" value="Glyco_hydro_3_N_sf"/>
</dbReference>
<dbReference type="OrthoDB" id="9786661at2"/>
<proteinExistence type="inferred from homology"/>
<dbReference type="GO" id="GO:0008360">
    <property type="term" value="P:regulation of cell shape"/>
    <property type="evidence" value="ECO:0007669"/>
    <property type="project" value="UniProtKB-KW"/>
</dbReference>
<dbReference type="RefSeq" id="WP_119014290.1">
    <property type="nucleotide sequence ID" value="NZ_QXNC01000031.1"/>
</dbReference>
<evidence type="ECO:0000256" key="9">
    <source>
        <dbReference type="ARBA" id="ARBA00023316"/>
    </source>
</evidence>
<dbReference type="PANTHER" id="PTHR30480">
    <property type="entry name" value="BETA-HEXOSAMINIDASE-RELATED"/>
    <property type="match status" value="1"/>
</dbReference>
<dbReference type="GO" id="GO:0051301">
    <property type="term" value="P:cell division"/>
    <property type="evidence" value="ECO:0007669"/>
    <property type="project" value="UniProtKB-KW"/>
</dbReference>
<keyword evidence="4 10" id="KW-0378">Hydrolase</keyword>
<comment type="caution">
    <text evidence="13">The sequence shown here is derived from an EMBL/GenBank/DDBJ whole genome shotgun (WGS) entry which is preliminary data.</text>
</comment>
<feature type="site" description="Important for catalytic activity" evidence="10">
    <location>
        <position position="206"/>
    </location>
</feature>
<sequence length="378" mass="41102">MTEHAPLIIDIAGTSLTDTDRRRLAHPLTGGVILFARNWQDRAQLLELTAAMKAVRPDLLICVDHEGGRVQRFRSDGFTHLAPMRALGEMWRQDGKKAKKGKKGQKAQSAQTRKVRLGEGALRATNAATAAGYVLASELRACGVDFSFTPVLDLDWGGSGVIGDRAFDRDPRIATLLAKSLAQGLLQAGMANCGKHFPGHGYVKADSHTEVPIDKRSLKKILAADAAPYQWLRSTITSVMPAHVIYPKVDTRPAGFSTRWLQDILRSQLGFDGAIFSDDLSMEGARRIDGQVVSYTEAAVAALQAGCDLVLLCNQSLGDGAAVDELLDGLSAQQAQGRWQPSPESESRRLALLPQTPPLPWDELMFQPAYLQALEMLP</sequence>
<dbReference type="SUPFAM" id="SSF51445">
    <property type="entry name" value="(Trans)glycosidases"/>
    <property type="match status" value="1"/>
</dbReference>
<evidence type="ECO:0000256" key="5">
    <source>
        <dbReference type="ARBA" id="ARBA00022960"/>
    </source>
</evidence>
<dbReference type="GO" id="GO:0009252">
    <property type="term" value="P:peptidoglycan biosynthetic process"/>
    <property type="evidence" value="ECO:0007669"/>
    <property type="project" value="UniProtKB-KW"/>
</dbReference>
<name>A0A4R2NA93_9BURK</name>
<keyword evidence="6 10" id="KW-0573">Peptidoglycan synthesis</keyword>
<comment type="subcellular location">
    <subcellularLocation>
        <location evidence="10">Cytoplasm</location>
    </subcellularLocation>
</comment>
<keyword evidence="7 10" id="KW-0326">Glycosidase</keyword>
<evidence type="ECO:0000256" key="10">
    <source>
        <dbReference type="HAMAP-Rule" id="MF_00364"/>
    </source>
</evidence>
<dbReference type="GO" id="GO:0005737">
    <property type="term" value="C:cytoplasm"/>
    <property type="evidence" value="ECO:0007669"/>
    <property type="project" value="UniProtKB-SubCell"/>
</dbReference>
<dbReference type="GO" id="GO:0005975">
    <property type="term" value="P:carbohydrate metabolic process"/>
    <property type="evidence" value="ECO:0007669"/>
    <property type="project" value="InterPro"/>
</dbReference>
<evidence type="ECO:0000313" key="13">
    <source>
        <dbReference type="EMBL" id="TCP17999.1"/>
    </source>
</evidence>
<keyword evidence="14" id="KW-1185">Reference proteome</keyword>
<dbReference type="InterPro" id="IPR001764">
    <property type="entry name" value="Glyco_hydro_3_N"/>
</dbReference>
<evidence type="ECO:0000313" key="14">
    <source>
        <dbReference type="Proteomes" id="UP000295182"/>
    </source>
</evidence>
<dbReference type="InterPro" id="IPR050226">
    <property type="entry name" value="NagZ_Beta-hexosaminidase"/>
</dbReference>
<feature type="binding site" evidence="10">
    <location>
        <position position="165"/>
    </location>
    <ligand>
        <name>substrate</name>
    </ligand>
</feature>
<evidence type="ECO:0000256" key="11">
    <source>
        <dbReference type="SAM" id="MobiDB-lite"/>
    </source>
</evidence>
<evidence type="ECO:0000259" key="12">
    <source>
        <dbReference type="Pfam" id="PF00933"/>
    </source>
</evidence>
<feature type="region of interest" description="Disordered" evidence="11">
    <location>
        <begin position="93"/>
        <end position="112"/>
    </location>
</feature>
<dbReference type="Pfam" id="PF00933">
    <property type="entry name" value="Glyco_hydro_3"/>
    <property type="match status" value="1"/>
</dbReference>
<accession>A0A4R2NA93</accession>
<evidence type="ECO:0000256" key="3">
    <source>
        <dbReference type="ARBA" id="ARBA00022618"/>
    </source>
</evidence>
<dbReference type="InterPro" id="IPR022956">
    <property type="entry name" value="Beta_hexosaminidase_bac"/>
</dbReference>
<dbReference type="HAMAP" id="MF_00364">
    <property type="entry name" value="NagZ"/>
    <property type="match status" value="1"/>
</dbReference>
<dbReference type="GO" id="GO:0009254">
    <property type="term" value="P:peptidoglycan turnover"/>
    <property type="evidence" value="ECO:0007669"/>
    <property type="project" value="UniProtKB-UniRule"/>
</dbReference>
<comment type="catalytic activity">
    <reaction evidence="1 10">
        <text>Hydrolysis of terminal non-reducing N-acetyl-D-hexosamine residues in N-acetyl-beta-D-hexosaminides.</text>
        <dbReference type="EC" id="3.2.1.52"/>
    </reaction>
</comment>
<dbReference type="NCBIfam" id="NF003740">
    <property type="entry name" value="PRK05337.1"/>
    <property type="match status" value="1"/>
</dbReference>
<dbReference type="Proteomes" id="UP000295182">
    <property type="component" value="Unassembled WGS sequence"/>
</dbReference>
<evidence type="ECO:0000256" key="1">
    <source>
        <dbReference type="ARBA" id="ARBA00001231"/>
    </source>
</evidence>
<comment type="function">
    <text evidence="10">Plays a role in peptidoglycan recycling by cleaving the terminal beta-1,4-linked N-acetylglucosamine (GlcNAc) from peptide-linked peptidoglycan fragments, giving rise to free GlcNAc, anhydro-N-acetylmuramic acid and anhydro-N-acetylmuramic acid-linked peptides.</text>
</comment>
<dbReference type="InterPro" id="IPR017853">
    <property type="entry name" value="GH"/>
</dbReference>
<keyword evidence="9 10" id="KW-0961">Cell wall biogenesis/degradation</keyword>
<reference evidence="13 14" key="1">
    <citation type="submission" date="2019-03" db="EMBL/GenBank/DDBJ databases">
        <title>Genomic Encyclopedia of Type Strains, Phase IV (KMG-IV): sequencing the most valuable type-strain genomes for metagenomic binning, comparative biology and taxonomic classification.</title>
        <authorList>
            <person name="Goeker M."/>
        </authorList>
    </citation>
    <scope>NUCLEOTIDE SEQUENCE [LARGE SCALE GENOMIC DNA]</scope>
    <source>
        <strain evidence="13 14">DSM 1837</strain>
    </source>
</reference>
<keyword evidence="8 10" id="KW-0131">Cell cycle</keyword>
<keyword evidence="5 10" id="KW-0133">Cell shape</keyword>
<evidence type="ECO:0000256" key="8">
    <source>
        <dbReference type="ARBA" id="ARBA00023306"/>
    </source>
</evidence>
<protein>
    <recommendedName>
        <fullName evidence="10">Beta-hexosaminidase</fullName>
        <ecNumber evidence="10">3.2.1.52</ecNumber>
    </recommendedName>
    <alternativeName>
        <fullName evidence="10">Beta-N-acetylhexosaminidase</fullName>
    </alternativeName>
    <alternativeName>
        <fullName evidence="10">N-acetyl-beta-glucosaminidase</fullName>
    </alternativeName>
</protein>
<keyword evidence="3 10" id="KW-0132">Cell division</keyword>
<dbReference type="EC" id="3.2.1.52" evidence="10"/>
<feature type="binding site" evidence="10">
    <location>
        <position position="72"/>
    </location>
    <ligand>
        <name>substrate</name>
    </ligand>
</feature>
<evidence type="ECO:0000256" key="4">
    <source>
        <dbReference type="ARBA" id="ARBA00022801"/>
    </source>
</evidence>
<feature type="binding site" evidence="10">
    <location>
        <position position="64"/>
    </location>
    <ligand>
        <name>substrate</name>
    </ligand>
</feature>
<dbReference type="GO" id="GO:0071555">
    <property type="term" value="P:cell wall organization"/>
    <property type="evidence" value="ECO:0007669"/>
    <property type="project" value="UniProtKB-KW"/>
</dbReference>
<feature type="domain" description="Glycoside hydrolase family 3 N-terminal" evidence="12">
    <location>
        <begin position="17"/>
        <end position="334"/>
    </location>
</feature>
<evidence type="ECO:0000256" key="2">
    <source>
        <dbReference type="ARBA" id="ARBA00022490"/>
    </source>
</evidence>
<comment type="similarity">
    <text evidence="10">Belongs to the glycosyl hydrolase 3 family. NagZ subfamily.</text>
</comment>
<dbReference type="PANTHER" id="PTHR30480:SF13">
    <property type="entry name" value="BETA-HEXOSAMINIDASE"/>
    <property type="match status" value="1"/>
</dbReference>
<comment type="pathway">
    <text evidence="10">Cell wall biogenesis; peptidoglycan recycling.</text>
</comment>
<feature type="binding site" evidence="10">
    <location>
        <begin position="195"/>
        <end position="196"/>
    </location>
    <ligand>
        <name>substrate</name>
    </ligand>
</feature>
<evidence type="ECO:0000256" key="6">
    <source>
        <dbReference type="ARBA" id="ARBA00022984"/>
    </source>
</evidence>
<gene>
    <name evidence="10" type="primary">nagZ</name>
    <name evidence="13" type="ORF">EV674_11094</name>
</gene>
<keyword evidence="2 10" id="KW-0963">Cytoplasm</keyword>
<feature type="active site" description="Proton donor/acceptor" evidence="10">
    <location>
        <position position="208"/>
    </location>
</feature>
<dbReference type="Gene3D" id="3.20.20.300">
    <property type="entry name" value="Glycoside hydrolase, family 3, N-terminal domain"/>
    <property type="match status" value="1"/>
</dbReference>
<dbReference type="UniPathway" id="UPA00544"/>